<protein>
    <submittedName>
        <fullName evidence="2">Uncharacterized protein</fullName>
    </submittedName>
</protein>
<accession>A0AAV3ZPF4</accession>
<dbReference type="EMBL" id="BLXT01002679">
    <property type="protein sequence ID" value="GFN96447.1"/>
    <property type="molecule type" value="Genomic_DNA"/>
</dbReference>
<dbReference type="Proteomes" id="UP000735302">
    <property type="component" value="Unassembled WGS sequence"/>
</dbReference>
<name>A0AAV3ZPF4_9GAST</name>
<sequence length="113" mass="12845">MTKISDDIENFKNEEKLRHYSQQGDLRLSGPPSGQGAGGGARNRDRRVPADLRAASQALVFDKYDVFLKDVNQGRQHMWIDDCQCHKRCSQVANPVILSTHARCIRFKRAFLS</sequence>
<evidence type="ECO:0000313" key="2">
    <source>
        <dbReference type="EMBL" id="GFN96447.1"/>
    </source>
</evidence>
<keyword evidence="3" id="KW-1185">Reference proteome</keyword>
<evidence type="ECO:0000313" key="3">
    <source>
        <dbReference type="Proteomes" id="UP000735302"/>
    </source>
</evidence>
<reference evidence="2 3" key="1">
    <citation type="journal article" date="2021" name="Elife">
        <title>Chloroplast acquisition without the gene transfer in kleptoplastic sea slugs, Plakobranchus ocellatus.</title>
        <authorList>
            <person name="Maeda T."/>
            <person name="Takahashi S."/>
            <person name="Yoshida T."/>
            <person name="Shimamura S."/>
            <person name="Takaki Y."/>
            <person name="Nagai Y."/>
            <person name="Toyoda A."/>
            <person name="Suzuki Y."/>
            <person name="Arimoto A."/>
            <person name="Ishii H."/>
            <person name="Satoh N."/>
            <person name="Nishiyama T."/>
            <person name="Hasebe M."/>
            <person name="Maruyama T."/>
            <person name="Minagawa J."/>
            <person name="Obokata J."/>
            <person name="Shigenobu S."/>
        </authorList>
    </citation>
    <scope>NUCLEOTIDE SEQUENCE [LARGE SCALE GENOMIC DNA]</scope>
</reference>
<comment type="caution">
    <text evidence="2">The sequence shown here is derived from an EMBL/GenBank/DDBJ whole genome shotgun (WGS) entry which is preliminary data.</text>
</comment>
<proteinExistence type="predicted"/>
<dbReference type="AlphaFoldDB" id="A0AAV3ZPF4"/>
<gene>
    <name evidence="2" type="ORF">PoB_002295300</name>
</gene>
<evidence type="ECO:0000256" key="1">
    <source>
        <dbReference type="SAM" id="MobiDB-lite"/>
    </source>
</evidence>
<feature type="region of interest" description="Disordered" evidence="1">
    <location>
        <begin position="19"/>
        <end position="48"/>
    </location>
</feature>
<organism evidence="2 3">
    <name type="scientific">Plakobranchus ocellatus</name>
    <dbReference type="NCBI Taxonomy" id="259542"/>
    <lineage>
        <taxon>Eukaryota</taxon>
        <taxon>Metazoa</taxon>
        <taxon>Spiralia</taxon>
        <taxon>Lophotrochozoa</taxon>
        <taxon>Mollusca</taxon>
        <taxon>Gastropoda</taxon>
        <taxon>Heterobranchia</taxon>
        <taxon>Euthyneura</taxon>
        <taxon>Panpulmonata</taxon>
        <taxon>Sacoglossa</taxon>
        <taxon>Placobranchoidea</taxon>
        <taxon>Plakobranchidae</taxon>
        <taxon>Plakobranchus</taxon>
    </lineage>
</organism>